<organism evidence="6 7">
    <name type="scientific">Sclerotinia sclerotiorum (strain ATCC 18683 / 1980 / Ss-1)</name>
    <name type="common">White mold</name>
    <name type="synonym">Whetzelinia sclerotiorum</name>
    <dbReference type="NCBI Taxonomy" id="665079"/>
    <lineage>
        <taxon>Eukaryota</taxon>
        <taxon>Fungi</taxon>
        <taxon>Dikarya</taxon>
        <taxon>Ascomycota</taxon>
        <taxon>Pezizomycotina</taxon>
        <taxon>Leotiomycetes</taxon>
        <taxon>Helotiales</taxon>
        <taxon>Sclerotiniaceae</taxon>
        <taxon>Sclerotinia</taxon>
    </lineage>
</organism>
<feature type="compositionally biased region" description="Basic and acidic residues" evidence="3">
    <location>
        <begin position="1104"/>
        <end position="1119"/>
    </location>
</feature>
<dbReference type="GO" id="GO:0000155">
    <property type="term" value="F:phosphorelay sensor kinase activity"/>
    <property type="evidence" value="ECO:0007669"/>
    <property type="project" value="InterPro"/>
</dbReference>
<dbReference type="Gene3D" id="3.30.565.10">
    <property type="entry name" value="Histidine kinase-like ATPase, C-terminal domain"/>
    <property type="match status" value="1"/>
</dbReference>
<dbReference type="InterPro" id="IPR003661">
    <property type="entry name" value="HisK_dim/P_dom"/>
</dbReference>
<feature type="modified residue" description="4-aspartylphosphate" evidence="2">
    <location>
        <position position="1005"/>
    </location>
</feature>
<dbReference type="CDD" id="cd17546">
    <property type="entry name" value="REC_hyHK_CKI1_RcsC-like"/>
    <property type="match status" value="1"/>
</dbReference>
<dbReference type="Proteomes" id="UP000177798">
    <property type="component" value="Chromosome 11"/>
</dbReference>
<name>A0A1D9QF28_SCLS1</name>
<dbReference type="InterPro" id="IPR035965">
    <property type="entry name" value="PAS-like_dom_sf"/>
</dbReference>
<dbReference type="PRINTS" id="PR00344">
    <property type="entry name" value="BCTRLSENSOR"/>
</dbReference>
<dbReference type="SMART" id="SM00387">
    <property type="entry name" value="HATPase_c"/>
    <property type="match status" value="1"/>
</dbReference>
<dbReference type="PROSITE" id="PS50110">
    <property type="entry name" value="RESPONSE_REGULATORY"/>
    <property type="match status" value="1"/>
</dbReference>
<dbReference type="InterPro" id="IPR001789">
    <property type="entry name" value="Sig_transdc_resp-reg_receiver"/>
</dbReference>
<evidence type="ECO:0000313" key="6">
    <source>
        <dbReference type="EMBL" id="APA13550.1"/>
    </source>
</evidence>
<dbReference type="Pfam" id="PF02518">
    <property type="entry name" value="HATPase_c"/>
    <property type="match status" value="1"/>
</dbReference>
<dbReference type="InterPro" id="IPR004358">
    <property type="entry name" value="Sig_transdc_His_kin-like_C"/>
</dbReference>
<feature type="domain" description="Response regulatory" evidence="5">
    <location>
        <begin position="941"/>
        <end position="1076"/>
    </location>
</feature>
<gene>
    <name evidence="6" type="ORF">sscle_11g083200</name>
</gene>
<dbReference type="Gene3D" id="3.30.450.20">
    <property type="entry name" value="PAS domain"/>
    <property type="match status" value="2"/>
</dbReference>
<dbReference type="InterPro" id="IPR036097">
    <property type="entry name" value="HisK_dim/P_sf"/>
</dbReference>
<evidence type="ECO:0000313" key="7">
    <source>
        <dbReference type="Proteomes" id="UP000177798"/>
    </source>
</evidence>
<dbReference type="AlphaFoldDB" id="A0A1D9QF28"/>
<dbReference type="InterPro" id="IPR036890">
    <property type="entry name" value="HATPase_C_sf"/>
</dbReference>
<evidence type="ECO:0000259" key="5">
    <source>
        <dbReference type="PROSITE" id="PS50110"/>
    </source>
</evidence>
<dbReference type="Pfam" id="PF00512">
    <property type="entry name" value="HisKA"/>
    <property type="match status" value="1"/>
</dbReference>
<protein>
    <recommendedName>
        <fullName evidence="8">Histidine kinase</fullName>
    </recommendedName>
</protein>
<dbReference type="Pfam" id="PF00072">
    <property type="entry name" value="Response_reg"/>
    <property type="match status" value="1"/>
</dbReference>
<dbReference type="InterPro" id="IPR005467">
    <property type="entry name" value="His_kinase_dom"/>
</dbReference>
<keyword evidence="1 2" id="KW-0597">Phosphoprotein</keyword>
<dbReference type="Gene3D" id="1.10.287.130">
    <property type="match status" value="1"/>
</dbReference>
<evidence type="ECO:0000256" key="2">
    <source>
        <dbReference type="PROSITE-ProRule" id="PRU00169"/>
    </source>
</evidence>
<dbReference type="SUPFAM" id="SSF55785">
    <property type="entry name" value="PYP-like sensor domain (PAS domain)"/>
    <property type="match status" value="1"/>
</dbReference>
<evidence type="ECO:0008006" key="8">
    <source>
        <dbReference type="Google" id="ProtNLM"/>
    </source>
</evidence>
<dbReference type="SUPFAM" id="SSF55874">
    <property type="entry name" value="ATPase domain of HSP90 chaperone/DNA topoisomerase II/histidine kinase"/>
    <property type="match status" value="1"/>
</dbReference>
<dbReference type="EMBL" id="CP017824">
    <property type="protein sequence ID" value="APA13550.1"/>
    <property type="molecule type" value="Genomic_DNA"/>
</dbReference>
<sequence>MDHQVKLGETRAGNARKPRRKIVDWISEPTKVELTPFQQFTLDADWERSPLGPMSGWSAQLRSMVLLCFSNPNPAVVMWGDYNAIVYNEPYAQIIGHKHPALQGQDPSVAFAEIWDSLDPLIEGIKDTGQGFIQHDALFFLDRRGFEEETYFNYTYLPVVCDEGYVIATHATVNETTRQVLADRRMTIIRALGERLSNAKTIGDLWNHLIHGIEFAEKDAPFCFLYSVSESSEASNILPSTVPSPSMHCVFEGSVGIPEGHPIAPSSFDAAYDQNCLNKAFNQARNEMKTILVPVDSEMKQNFSGIKFRGFGEPTHIVVCPIMDSEKQSVLAFLAIGLNPRAPYDKDYQEWIQMLSQQVTTPQVSAIILRQEVERRLALAKQEALDRAILSQQLNESETNFARFATRTPVGLAILTVDGVALTANDLWKSQTKLEIGSSQVNWEEVLMPGEYERVRKAWSQIVHEKKPGTFQTRIDKPWKAPELNADGEEQWSETHLMLAWFPDLDEEGNVSTIMSCITEISELKWTENQLRARMEQALEMKKQQERFIDMTSHEMRNPLSALIGCADEILSSLHEYKNAMKSFSRARRIRELLSTELPAYLIDDAIEATDTIIYCAMHQKRIIDDILTLSRLDSNLLVVSPEASQPVHIIQSALKMFESELKQADTKLNFIQDNSIKDLKVHWTLLDPSRVLQVLLNLMTNAIKFTRTEPVRQITVTMAASLSKPSSQRSIVEYVPKRRESSDQTVKGEWGNGEILYISITVTDSGRGLSEKEKANLFHLFMQASPKTHVQYGGSGLGLFISRQLTEMQGGEIGVHSEKGKGSTFQFYVKTRRTSPPLDLEAAEDGIKKDLQMTLREDALREACGFEISGLSHDNLMHDHSEVTVRDNDAKIPIRPLPVKKTSFGLSSPNLMNGIEKERGEGAEQEQGHGRQEEQDNQLQVLVVEDNLLNQKVLVKSLKKEGFGVSVANHGGEALEFLKKTKFWVGDGDSREISKKQLNLILMDLEMPIMDGITCVKQIRAWERRGAVRGHVPIIAVTANARKDQIMSTIDAGMDDVTTKPYRIQDMLGQIERLVIRYSESGGGRGSREEMDSGTLNESVRILSEDRGMDRESEDRVSTGKSMGMGMQSQKKNTRKKDRDTQTRKASTSTTSTSTTKTPNTNPSTASP</sequence>
<proteinExistence type="predicted"/>
<dbReference type="Gene3D" id="3.40.50.2300">
    <property type="match status" value="1"/>
</dbReference>
<dbReference type="PROSITE" id="PS50109">
    <property type="entry name" value="HIS_KIN"/>
    <property type="match status" value="1"/>
</dbReference>
<dbReference type="SMART" id="SM00448">
    <property type="entry name" value="REC"/>
    <property type="match status" value="1"/>
</dbReference>
<reference evidence="7" key="1">
    <citation type="journal article" date="2017" name="Genome Biol. Evol.">
        <title>The complete genome sequence of the phytopathogenic fungus Sclerotinia sclerotiorum reveals insights into the genome architecture of broad host range pathogens.</title>
        <authorList>
            <person name="Derbyshire M."/>
            <person name="Denton-Giles M."/>
            <person name="Hegedus D."/>
            <person name="Seifbarghy S."/>
            <person name="Rollins J."/>
            <person name="van Kan J."/>
            <person name="Seidl M.F."/>
            <person name="Faino L."/>
            <person name="Mbengue M."/>
            <person name="Navaud O."/>
            <person name="Raffaele S."/>
            <person name="Hammond-Kosack K."/>
            <person name="Heard S."/>
            <person name="Oliver R."/>
        </authorList>
    </citation>
    <scope>NUCLEOTIDE SEQUENCE [LARGE SCALE GENOMIC DNA]</scope>
    <source>
        <strain evidence="7">ATCC 18683 / 1980 / Ss-1</strain>
    </source>
</reference>
<accession>A0A1D9QF28</accession>
<dbReference type="CDD" id="cd00082">
    <property type="entry name" value="HisKA"/>
    <property type="match status" value="1"/>
</dbReference>
<evidence type="ECO:0000256" key="1">
    <source>
        <dbReference type="ARBA" id="ARBA00022553"/>
    </source>
</evidence>
<dbReference type="InterPro" id="IPR011006">
    <property type="entry name" value="CheY-like_superfamily"/>
</dbReference>
<dbReference type="VEuPathDB" id="FungiDB:sscle_11g083200"/>
<dbReference type="SUPFAM" id="SSF52172">
    <property type="entry name" value="CheY-like"/>
    <property type="match status" value="1"/>
</dbReference>
<dbReference type="InterPro" id="IPR003594">
    <property type="entry name" value="HATPase_dom"/>
</dbReference>
<dbReference type="SUPFAM" id="SSF47384">
    <property type="entry name" value="Homodimeric domain of signal transducing histidine kinase"/>
    <property type="match status" value="1"/>
</dbReference>
<feature type="region of interest" description="Disordered" evidence="3">
    <location>
        <begin position="1082"/>
        <end position="1169"/>
    </location>
</feature>
<dbReference type="InterPro" id="IPR050956">
    <property type="entry name" value="2C_system_His_kinase"/>
</dbReference>
<feature type="domain" description="Histidine kinase" evidence="4">
    <location>
        <begin position="551"/>
        <end position="834"/>
    </location>
</feature>
<evidence type="ECO:0000259" key="4">
    <source>
        <dbReference type="PROSITE" id="PS50109"/>
    </source>
</evidence>
<dbReference type="PANTHER" id="PTHR43719:SF30">
    <property type="entry name" value="TWO-COMPONENT SYSTEM RESPONSE REGULATOR"/>
    <property type="match status" value="1"/>
</dbReference>
<dbReference type="SMART" id="SM00388">
    <property type="entry name" value="HisKA"/>
    <property type="match status" value="1"/>
</dbReference>
<feature type="compositionally biased region" description="Low complexity" evidence="3">
    <location>
        <begin position="1146"/>
        <end position="1169"/>
    </location>
</feature>
<dbReference type="PANTHER" id="PTHR43719">
    <property type="entry name" value="TWO-COMPONENT HISTIDINE KINASE"/>
    <property type="match status" value="1"/>
</dbReference>
<dbReference type="OrthoDB" id="60033at2759"/>
<evidence type="ECO:0000256" key="3">
    <source>
        <dbReference type="SAM" id="MobiDB-lite"/>
    </source>
</evidence>